<gene>
    <name evidence="4" type="ORF">OG308_33360</name>
</gene>
<evidence type="ECO:0000259" key="3">
    <source>
        <dbReference type="Pfam" id="PF26059"/>
    </source>
</evidence>
<name>A0ABZ1N7Z5_9NOCA</name>
<organism evidence="4 5">
    <name type="scientific">Nocardia salmonicida</name>
    <dbReference type="NCBI Taxonomy" id="53431"/>
    <lineage>
        <taxon>Bacteria</taxon>
        <taxon>Bacillati</taxon>
        <taxon>Actinomycetota</taxon>
        <taxon>Actinomycetes</taxon>
        <taxon>Mycobacteriales</taxon>
        <taxon>Nocardiaceae</taxon>
        <taxon>Nocardia</taxon>
    </lineage>
</organism>
<dbReference type="InterPro" id="IPR058333">
    <property type="entry name" value="DUF8020"/>
</dbReference>
<keyword evidence="1" id="KW-0812">Transmembrane</keyword>
<evidence type="ECO:0000313" key="5">
    <source>
        <dbReference type="Proteomes" id="UP001621418"/>
    </source>
</evidence>
<evidence type="ECO:0000256" key="2">
    <source>
        <dbReference type="SAM" id="SignalP"/>
    </source>
</evidence>
<accession>A0ABZ1N7Z5</accession>
<feature type="transmembrane region" description="Helical" evidence="1">
    <location>
        <begin position="156"/>
        <end position="175"/>
    </location>
</feature>
<evidence type="ECO:0000313" key="4">
    <source>
        <dbReference type="EMBL" id="WTY36068.1"/>
    </source>
</evidence>
<keyword evidence="2" id="KW-0732">Signal</keyword>
<keyword evidence="1" id="KW-1133">Transmembrane helix</keyword>
<feature type="signal peptide" evidence="2">
    <location>
        <begin position="1"/>
        <end position="26"/>
    </location>
</feature>
<keyword evidence="5" id="KW-1185">Reference proteome</keyword>
<reference evidence="4 5" key="1">
    <citation type="submission" date="2022-10" db="EMBL/GenBank/DDBJ databases">
        <title>The complete genomes of actinobacterial strains from the NBC collection.</title>
        <authorList>
            <person name="Joergensen T.S."/>
            <person name="Alvarez Arevalo M."/>
            <person name="Sterndorff E.B."/>
            <person name="Faurdal D."/>
            <person name="Vuksanovic O."/>
            <person name="Mourched A.-S."/>
            <person name="Charusanti P."/>
            <person name="Shaw S."/>
            <person name="Blin K."/>
            <person name="Weber T."/>
        </authorList>
    </citation>
    <scope>NUCLEOTIDE SEQUENCE [LARGE SCALE GENOMIC DNA]</scope>
    <source>
        <strain evidence="4 5">NBC_01413</strain>
    </source>
</reference>
<dbReference type="Pfam" id="PF26059">
    <property type="entry name" value="DUF8020"/>
    <property type="match status" value="1"/>
</dbReference>
<dbReference type="Proteomes" id="UP001621418">
    <property type="component" value="Chromosome"/>
</dbReference>
<sequence>MKFGKITTAVFMAVAAVGITAATANGAPAVATEQPAVVASGGVTSGVTHGINYQTTVSPADKTVTWAVDNGKFEVAADGASVLLETADGVIVDQAPLRSEVAGLPIAVNPQISEDGRTVKLTSTMAPEDSAKLSSIAELKDISSYDRLVEQVNKNLPGVVVGGVIGAFFPFLWLFTIPAGMVIGGYVTGGQEFLDAVIAFVTGQP</sequence>
<evidence type="ECO:0000256" key="1">
    <source>
        <dbReference type="SAM" id="Phobius"/>
    </source>
</evidence>
<feature type="chain" id="PRO_5047550233" description="DUF8020 domain-containing protein" evidence="2">
    <location>
        <begin position="27"/>
        <end position="205"/>
    </location>
</feature>
<proteinExistence type="predicted"/>
<dbReference type="RefSeq" id="WP_405148286.1">
    <property type="nucleotide sequence ID" value="NZ_CP109527.1"/>
</dbReference>
<feature type="domain" description="DUF8020" evidence="3">
    <location>
        <begin position="51"/>
        <end position="123"/>
    </location>
</feature>
<dbReference type="EMBL" id="CP109527">
    <property type="protein sequence ID" value="WTY36068.1"/>
    <property type="molecule type" value="Genomic_DNA"/>
</dbReference>
<keyword evidence="1" id="KW-0472">Membrane</keyword>
<protein>
    <recommendedName>
        <fullName evidence="3">DUF8020 domain-containing protein</fullName>
    </recommendedName>
</protein>